<dbReference type="RefSeq" id="WP_218285639.1">
    <property type="nucleotide sequence ID" value="NZ_CP076448.1"/>
</dbReference>
<dbReference type="NCBIfam" id="TIGR02945">
    <property type="entry name" value="SUF_assoc"/>
    <property type="match status" value="1"/>
</dbReference>
<gene>
    <name evidence="3" type="ORF">KO353_15320</name>
</gene>
<dbReference type="Proteomes" id="UP000694001">
    <property type="component" value="Chromosome"/>
</dbReference>
<dbReference type="KEGG" id="elio:KO353_15320"/>
<evidence type="ECO:0000313" key="4">
    <source>
        <dbReference type="Proteomes" id="UP000694001"/>
    </source>
</evidence>
<reference evidence="3" key="1">
    <citation type="submission" date="2021-06" db="EMBL/GenBank/DDBJ databases">
        <title>Elioraea tepida, sp. nov., a moderately thermophilic aerobic anoxygenic phototrophic bacterium isolated from an alkaline siliceous hot spring mat community in Yellowstone National Park, WY, USA.</title>
        <authorList>
            <person name="Saini M.K."/>
            <person name="Yoshida S."/>
            <person name="Sebastian A."/>
            <person name="Hirose S."/>
            <person name="Hara E."/>
            <person name="Tamaki H."/>
            <person name="Soulier N.T."/>
            <person name="Albert I."/>
            <person name="Hanada S."/>
            <person name="Bryant D.A."/>
            <person name="Tank M."/>
        </authorList>
    </citation>
    <scope>NUCLEOTIDE SEQUENCE</scope>
    <source>
        <strain evidence="3">MS-P2</strain>
    </source>
</reference>
<feature type="domain" description="MIP18 family-like" evidence="2">
    <location>
        <begin position="28"/>
        <end position="98"/>
    </location>
</feature>
<dbReference type="InterPro" id="IPR014291">
    <property type="entry name" value="SUF_FeS_clus_asmbl-assoc"/>
</dbReference>
<dbReference type="PANTHER" id="PTHR42831:SF1">
    <property type="entry name" value="FE-S PROTEIN MATURATION AUXILIARY FACTOR YITW"/>
    <property type="match status" value="1"/>
</dbReference>
<organism evidence="3 4">
    <name type="scientific">Elioraea tepida</name>
    <dbReference type="NCBI Taxonomy" id="2843330"/>
    <lineage>
        <taxon>Bacteria</taxon>
        <taxon>Pseudomonadati</taxon>
        <taxon>Pseudomonadota</taxon>
        <taxon>Alphaproteobacteria</taxon>
        <taxon>Acetobacterales</taxon>
        <taxon>Elioraeaceae</taxon>
        <taxon>Elioraea</taxon>
    </lineage>
</organism>
<keyword evidence="4" id="KW-1185">Reference proteome</keyword>
<protein>
    <submittedName>
        <fullName evidence="3">SUF system Fe-S cluster assembly protein</fullName>
    </submittedName>
</protein>
<dbReference type="PANTHER" id="PTHR42831">
    <property type="entry name" value="FE-S PROTEIN MATURATION AUXILIARY FACTOR YITW"/>
    <property type="match status" value="1"/>
</dbReference>
<accession>A0A975U277</accession>
<dbReference type="InterPro" id="IPR002744">
    <property type="entry name" value="MIP18-like"/>
</dbReference>
<dbReference type="AlphaFoldDB" id="A0A975U277"/>
<feature type="region of interest" description="Disordered" evidence="1">
    <location>
        <begin position="1"/>
        <end position="23"/>
    </location>
</feature>
<evidence type="ECO:0000259" key="2">
    <source>
        <dbReference type="Pfam" id="PF01883"/>
    </source>
</evidence>
<dbReference type="EMBL" id="CP076448">
    <property type="protein sequence ID" value="QXM24582.1"/>
    <property type="molecule type" value="Genomic_DNA"/>
</dbReference>
<evidence type="ECO:0000256" key="1">
    <source>
        <dbReference type="SAM" id="MobiDB-lite"/>
    </source>
</evidence>
<dbReference type="InterPro" id="IPR052339">
    <property type="entry name" value="Fe-S_Maturation_MIP18"/>
</dbReference>
<proteinExistence type="predicted"/>
<evidence type="ECO:0000313" key="3">
    <source>
        <dbReference type="EMBL" id="QXM24582.1"/>
    </source>
</evidence>
<dbReference type="Pfam" id="PF01883">
    <property type="entry name" value="FeS_assembly_P"/>
    <property type="match status" value="1"/>
</dbReference>
<name>A0A975U277_9PROT</name>
<sequence length="124" mass="13360">MSGQADAPRVHSAWTPEGEVEPAPRVSEEAVIAACATVYDPEIPVNIYELGLIYAIEIEDDGRVRIEMTLTAPGCPSAQELPDQVRGAVLAVPGVTACDVAVVWDPPWTPERMSDEARLAVNMF</sequence>